<reference evidence="2" key="2">
    <citation type="submission" date="2023-06" db="EMBL/GenBank/DDBJ databases">
        <authorList>
            <person name="Ma L."/>
            <person name="Liu K.-W."/>
            <person name="Li Z."/>
            <person name="Hsiao Y.-Y."/>
            <person name="Qi Y."/>
            <person name="Fu T."/>
            <person name="Tang G."/>
            <person name="Zhang D."/>
            <person name="Sun W.-H."/>
            <person name="Liu D.-K."/>
            <person name="Li Y."/>
            <person name="Chen G.-Z."/>
            <person name="Liu X.-D."/>
            <person name="Liao X.-Y."/>
            <person name="Jiang Y.-T."/>
            <person name="Yu X."/>
            <person name="Hao Y."/>
            <person name="Huang J."/>
            <person name="Zhao X.-W."/>
            <person name="Ke S."/>
            <person name="Chen Y.-Y."/>
            <person name="Wu W.-L."/>
            <person name="Hsu J.-L."/>
            <person name="Lin Y.-F."/>
            <person name="Huang M.-D."/>
            <person name="Li C.-Y."/>
            <person name="Huang L."/>
            <person name="Wang Z.-W."/>
            <person name="Zhao X."/>
            <person name="Zhong W.-Y."/>
            <person name="Peng D.-H."/>
            <person name="Ahmad S."/>
            <person name="Lan S."/>
            <person name="Zhang J.-S."/>
            <person name="Tsai W.-C."/>
            <person name="Van De Peer Y."/>
            <person name="Liu Z.-J."/>
        </authorList>
    </citation>
    <scope>NUCLEOTIDE SEQUENCE</scope>
    <source>
        <strain evidence="2">CP</strain>
        <tissue evidence="2">Leaves</tissue>
    </source>
</reference>
<name>A0AAV9ERQ8_ACOCL</name>
<evidence type="ECO:0000313" key="2">
    <source>
        <dbReference type="EMBL" id="KAK1315639.1"/>
    </source>
</evidence>
<feature type="region of interest" description="Disordered" evidence="1">
    <location>
        <begin position="48"/>
        <end position="105"/>
    </location>
</feature>
<proteinExistence type="predicted"/>
<accession>A0AAV9ERQ8</accession>
<organism evidence="2 3">
    <name type="scientific">Acorus calamus</name>
    <name type="common">Sweet flag</name>
    <dbReference type="NCBI Taxonomy" id="4465"/>
    <lineage>
        <taxon>Eukaryota</taxon>
        <taxon>Viridiplantae</taxon>
        <taxon>Streptophyta</taxon>
        <taxon>Embryophyta</taxon>
        <taxon>Tracheophyta</taxon>
        <taxon>Spermatophyta</taxon>
        <taxon>Magnoliopsida</taxon>
        <taxon>Liliopsida</taxon>
        <taxon>Acoraceae</taxon>
        <taxon>Acorus</taxon>
    </lineage>
</organism>
<reference evidence="2" key="1">
    <citation type="journal article" date="2023" name="Nat. Commun.">
        <title>Diploid and tetraploid genomes of Acorus and the evolution of monocots.</title>
        <authorList>
            <person name="Ma L."/>
            <person name="Liu K.W."/>
            <person name="Li Z."/>
            <person name="Hsiao Y.Y."/>
            <person name="Qi Y."/>
            <person name="Fu T."/>
            <person name="Tang G.D."/>
            <person name="Zhang D."/>
            <person name="Sun W.H."/>
            <person name="Liu D.K."/>
            <person name="Li Y."/>
            <person name="Chen G.Z."/>
            <person name="Liu X.D."/>
            <person name="Liao X.Y."/>
            <person name="Jiang Y.T."/>
            <person name="Yu X."/>
            <person name="Hao Y."/>
            <person name="Huang J."/>
            <person name="Zhao X.W."/>
            <person name="Ke S."/>
            <person name="Chen Y.Y."/>
            <person name="Wu W.L."/>
            <person name="Hsu J.L."/>
            <person name="Lin Y.F."/>
            <person name="Huang M.D."/>
            <person name="Li C.Y."/>
            <person name="Huang L."/>
            <person name="Wang Z.W."/>
            <person name="Zhao X."/>
            <person name="Zhong W.Y."/>
            <person name="Peng D.H."/>
            <person name="Ahmad S."/>
            <person name="Lan S."/>
            <person name="Zhang J.S."/>
            <person name="Tsai W.C."/>
            <person name="Van de Peer Y."/>
            <person name="Liu Z.J."/>
        </authorList>
    </citation>
    <scope>NUCLEOTIDE SEQUENCE</scope>
    <source>
        <strain evidence="2">CP</strain>
    </source>
</reference>
<sequence>MCEGSAHTDDTQLISPVGNRISVIDLSKSQTLLPFESPNNVSRIARSEYRDSDSAGGGEEAVADEEAEEGGVGAVVVAEAGEGSGPVEEGEGEAEIQRQVVKENV</sequence>
<evidence type="ECO:0000256" key="1">
    <source>
        <dbReference type="SAM" id="MobiDB-lite"/>
    </source>
</evidence>
<feature type="compositionally biased region" description="Low complexity" evidence="1">
    <location>
        <begin position="74"/>
        <end position="87"/>
    </location>
</feature>
<dbReference type="Proteomes" id="UP001180020">
    <property type="component" value="Unassembled WGS sequence"/>
</dbReference>
<gene>
    <name evidence="2" type="ORF">QJS10_CPA05g00321</name>
</gene>
<keyword evidence="3" id="KW-1185">Reference proteome</keyword>
<dbReference type="AlphaFoldDB" id="A0AAV9ERQ8"/>
<comment type="caution">
    <text evidence="2">The sequence shown here is derived from an EMBL/GenBank/DDBJ whole genome shotgun (WGS) entry which is preliminary data.</text>
</comment>
<protein>
    <submittedName>
        <fullName evidence="2">Uncharacterized protein</fullName>
    </submittedName>
</protein>
<evidence type="ECO:0000313" key="3">
    <source>
        <dbReference type="Proteomes" id="UP001180020"/>
    </source>
</evidence>
<dbReference type="EMBL" id="JAUJYO010000005">
    <property type="protein sequence ID" value="KAK1315639.1"/>
    <property type="molecule type" value="Genomic_DNA"/>
</dbReference>